<name>A0A0M4ETZ8_DROBS</name>
<organism evidence="3 4">
    <name type="scientific">Drosophila busckii</name>
    <name type="common">Fruit fly</name>
    <dbReference type="NCBI Taxonomy" id="30019"/>
    <lineage>
        <taxon>Eukaryota</taxon>
        <taxon>Metazoa</taxon>
        <taxon>Ecdysozoa</taxon>
        <taxon>Arthropoda</taxon>
        <taxon>Hexapoda</taxon>
        <taxon>Insecta</taxon>
        <taxon>Pterygota</taxon>
        <taxon>Neoptera</taxon>
        <taxon>Endopterygota</taxon>
        <taxon>Diptera</taxon>
        <taxon>Brachycera</taxon>
        <taxon>Muscomorpha</taxon>
        <taxon>Ephydroidea</taxon>
        <taxon>Drosophilidae</taxon>
        <taxon>Drosophila</taxon>
    </lineage>
</organism>
<feature type="chain" id="PRO_5005793789" evidence="2">
    <location>
        <begin position="20"/>
        <end position="326"/>
    </location>
</feature>
<dbReference type="Proteomes" id="UP000494163">
    <property type="component" value="Chromosome 2R"/>
</dbReference>
<reference evidence="3 4" key="1">
    <citation type="submission" date="2015-08" db="EMBL/GenBank/DDBJ databases">
        <title>Ancestral chromatin configuration constrains chromatin evolution on differentiating sex chromosomes in Drosophila.</title>
        <authorList>
            <person name="Zhou Q."/>
            <person name="Bachtrog D."/>
        </authorList>
    </citation>
    <scope>NUCLEOTIDE SEQUENCE [LARGE SCALE GENOMIC DNA]</scope>
    <source>
        <tissue evidence="3">Whole larvae</tissue>
    </source>
</reference>
<keyword evidence="1" id="KW-0472">Membrane</keyword>
<feature type="signal peptide" evidence="2">
    <location>
        <begin position="1"/>
        <end position="19"/>
    </location>
</feature>
<feature type="transmembrane region" description="Helical" evidence="1">
    <location>
        <begin position="114"/>
        <end position="133"/>
    </location>
</feature>
<evidence type="ECO:0000256" key="2">
    <source>
        <dbReference type="SAM" id="SignalP"/>
    </source>
</evidence>
<accession>A0A0M4ETZ8</accession>
<dbReference type="OMA" id="WNNTAYS"/>
<feature type="transmembrane region" description="Helical" evidence="1">
    <location>
        <begin position="209"/>
        <end position="226"/>
    </location>
</feature>
<dbReference type="PANTHER" id="PTHR37685:SF1">
    <property type="entry name" value="GEO11136P1-RELATED"/>
    <property type="match status" value="1"/>
</dbReference>
<dbReference type="InterPro" id="IPR031734">
    <property type="entry name" value="MBF2"/>
</dbReference>
<dbReference type="AlphaFoldDB" id="A0A0M4ETZ8"/>
<keyword evidence="1" id="KW-1133">Transmembrane helix</keyword>
<proteinExistence type="predicted"/>
<evidence type="ECO:0000313" key="4">
    <source>
        <dbReference type="Proteomes" id="UP000494163"/>
    </source>
</evidence>
<dbReference type="Pfam" id="PF15868">
    <property type="entry name" value="MBF2"/>
    <property type="match status" value="3"/>
</dbReference>
<dbReference type="OrthoDB" id="8192785at2759"/>
<keyword evidence="2" id="KW-0732">Signal</keyword>
<keyword evidence="4" id="KW-1185">Reference proteome</keyword>
<keyword evidence="1" id="KW-0812">Transmembrane</keyword>
<protein>
    <submittedName>
        <fullName evidence="3">CG13323</fullName>
    </submittedName>
</protein>
<evidence type="ECO:0000313" key="3">
    <source>
        <dbReference type="EMBL" id="ALC40795.1"/>
    </source>
</evidence>
<gene>
    <name evidence="3" type="ORF">Dbus_chr2Rg374</name>
</gene>
<dbReference type="PANTHER" id="PTHR37685">
    <property type="entry name" value="GEO11136P1-RELATED"/>
    <property type="match status" value="1"/>
</dbReference>
<dbReference type="EMBL" id="CP012524">
    <property type="protein sequence ID" value="ALC40795.1"/>
    <property type="molecule type" value="Genomic_DNA"/>
</dbReference>
<sequence>MKVLYSCILLLAVFAASQAYSSSWGRRVNGDFLLSRQIEVRQPNRNNYWNVQVDFPKGGNNRNNITFVNVIDNFRNSSGASPSLLSGGPNFTWCKLQLRSQLDIVSTLKLNMKLFLSCALLCAVFVASQAYSATWGHKKIHDFWLYDQTEVRPAWNNATYSVDIEYPPPGYEEMTYKLSFIDVIDHCRNGTGSTPTLVSGGIGSTYAKLFLSCALLFAVFVASQAYSATWGRKNHDDFLLYDKTEVRPVWNNTAYSVDVEYPAPGSVFGYNLTFIDVIDHCRQGNGSVPTLLNGGPGNRYAYINLKSAAGQCMNSTVVFWGIVPWL</sequence>
<evidence type="ECO:0000256" key="1">
    <source>
        <dbReference type="SAM" id="Phobius"/>
    </source>
</evidence>